<dbReference type="GO" id="GO:0003735">
    <property type="term" value="F:structural constituent of ribosome"/>
    <property type="evidence" value="ECO:0007669"/>
    <property type="project" value="InterPro"/>
</dbReference>
<protein>
    <recommendedName>
        <fullName evidence="5">50S ribosomal protein L10</fullName>
    </recommendedName>
</protein>
<sequence>MMNKEQKKNYITEMTANFENSEAVLVTHYQGLTVKQLDELRKQMREHGIQFKITKNRITKLALEKTKCKDLANLFTGPTAVALSKDAISTAKILTKFSKENNNLKILGGIMGKEILDVAAVANVATLPTLDEARAKIIGILRSPAQKIVSILLAPASKIAILALEKSKK</sequence>
<dbReference type="InterPro" id="IPR022973">
    <property type="entry name" value="Ribosomal_uL10_bac"/>
</dbReference>
<dbReference type="PANTHER" id="PTHR11560">
    <property type="entry name" value="39S RIBOSOMAL PROTEIN L10, MITOCHONDRIAL"/>
    <property type="match status" value="1"/>
</dbReference>
<dbReference type="SUPFAM" id="SSF160369">
    <property type="entry name" value="Ribosomal protein L10-like"/>
    <property type="match status" value="1"/>
</dbReference>
<dbReference type="InterPro" id="IPR001790">
    <property type="entry name" value="Ribosomal_uL10"/>
</dbReference>
<reference evidence="4" key="1">
    <citation type="submission" date="2018-05" db="EMBL/GenBank/DDBJ databases">
        <authorList>
            <person name="Lanie J.A."/>
            <person name="Ng W.-L."/>
            <person name="Kazmierczak K.M."/>
            <person name="Andrzejewski T.M."/>
            <person name="Davidsen T.M."/>
            <person name="Wayne K.J."/>
            <person name="Tettelin H."/>
            <person name="Glass J.I."/>
            <person name="Rusch D."/>
            <person name="Podicherti R."/>
            <person name="Tsui H.-C.T."/>
            <person name="Winkler M.E."/>
        </authorList>
    </citation>
    <scope>NUCLEOTIDE SEQUENCE</scope>
</reference>
<comment type="similarity">
    <text evidence="1">Belongs to the universal ribosomal protein uL10 family.</text>
</comment>
<evidence type="ECO:0000256" key="2">
    <source>
        <dbReference type="ARBA" id="ARBA00022980"/>
    </source>
</evidence>
<evidence type="ECO:0000256" key="3">
    <source>
        <dbReference type="ARBA" id="ARBA00023274"/>
    </source>
</evidence>
<keyword evidence="2" id="KW-0689">Ribosomal protein</keyword>
<dbReference type="GO" id="GO:0006412">
    <property type="term" value="P:translation"/>
    <property type="evidence" value="ECO:0007669"/>
    <property type="project" value="InterPro"/>
</dbReference>
<dbReference type="InterPro" id="IPR047865">
    <property type="entry name" value="Ribosomal_uL10_bac_type"/>
</dbReference>
<name>A0A382D698_9ZZZZ</name>
<dbReference type="HAMAP" id="MF_00362">
    <property type="entry name" value="Ribosomal_uL10"/>
    <property type="match status" value="1"/>
</dbReference>
<keyword evidence="3" id="KW-0687">Ribonucleoprotein</keyword>
<organism evidence="4">
    <name type="scientific">marine metagenome</name>
    <dbReference type="NCBI Taxonomy" id="408172"/>
    <lineage>
        <taxon>unclassified sequences</taxon>
        <taxon>metagenomes</taxon>
        <taxon>ecological metagenomes</taxon>
    </lineage>
</organism>
<gene>
    <name evidence="4" type="ORF">METZ01_LOCUS185981</name>
</gene>
<dbReference type="AlphaFoldDB" id="A0A382D698"/>
<dbReference type="InterPro" id="IPR002363">
    <property type="entry name" value="Ribosomal_uL10_CS_bac"/>
</dbReference>
<evidence type="ECO:0008006" key="5">
    <source>
        <dbReference type="Google" id="ProtNLM"/>
    </source>
</evidence>
<evidence type="ECO:0000313" key="4">
    <source>
        <dbReference type="EMBL" id="SVB33127.1"/>
    </source>
</evidence>
<accession>A0A382D698</accession>
<proteinExistence type="inferred from homology"/>
<evidence type="ECO:0000256" key="1">
    <source>
        <dbReference type="ARBA" id="ARBA00008889"/>
    </source>
</evidence>
<dbReference type="GO" id="GO:0015934">
    <property type="term" value="C:large ribosomal subunit"/>
    <property type="evidence" value="ECO:0007669"/>
    <property type="project" value="InterPro"/>
</dbReference>
<dbReference type="EMBL" id="UINC01037521">
    <property type="protein sequence ID" value="SVB33127.1"/>
    <property type="molecule type" value="Genomic_DNA"/>
</dbReference>
<dbReference type="PROSITE" id="PS01109">
    <property type="entry name" value="RIBOSOMAL_L10"/>
    <property type="match status" value="1"/>
</dbReference>
<dbReference type="NCBIfam" id="NF000955">
    <property type="entry name" value="PRK00099.1-1"/>
    <property type="match status" value="1"/>
</dbReference>
<dbReference type="Pfam" id="PF00466">
    <property type="entry name" value="Ribosomal_L10"/>
    <property type="match status" value="1"/>
</dbReference>
<dbReference type="InterPro" id="IPR043141">
    <property type="entry name" value="Ribosomal_uL10-like_sf"/>
</dbReference>
<dbReference type="Gene3D" id="3.30.70.1730">
    <property type="match status" value="1"/>
</dbReference>
<dbReference type="CDD" id="cd05797">
    <property type="entry name" value="Ribosomal_L10"/>
    <property type="match status" value="1"/>
</dbReference>